<dbReference type="InterPro" id="IPR012910">
    <property type="entry name" value="Plug_dom"/>
</dbReference>
<evidence type="ECO:0000259" key="17">
    <source>
        <dbReference type="Pfam" id="PF07715"/>
    </source>
</evidence>
<keyword evidence="8" id="KW-0406">Ion transport</keyword>
<dbReference type="RefSeq" id="WP_192554287.1">
    <property type="nucleotide sequence ID" value="NZ_JACZZA010000001.1"/>
</dbReference>
<comment type="similarity">
    <text evidence="12 13">Belongs to the TonB-dependent receptor family.</text>
</comment>
<dbReference type="Proteomes" id="UP000651010">
    <property type="component" value="Unassembled WGS sequence"/>
</dbReference>
<evidence type="ECO:0000256" key="10">
    <source>
        <dbReference type="ARBA" id="ARBA00023136"/>
    </source>
</evidence>
<evidence type="ECO:0000313" key="19">
    <source>
        <dbReference type="Proteomes" id="UP000651010"/>
    </source>
</evidence>
<dbReference type="PANTHER" id="PTHR32552:SF89">
    <property type="entry name" value="CATECHOLATE SIDEROPHORE RECEPTOR FIU"/>
    <property type="match status" value="1"/>
</dbReference>
<dbReference type="SUPFAM" id="SSF56935">
    <property type="entry name" value="Porins"/>
    <property type="match status" value="1"/>
</dbReference>
<evidence type="ECO:0000256" key="8">
    <source>
        <dbReference type="ARBA" id="ARBA00023065"/>
    </source>
</evidence>
<dbReference type="InterPro" id="IPR000531">
    <property type="entry name" value="Beta-barrel_TonB"/>
</dbReference>
<evidence type="ECO:0000256" key="13">
    <source>
        <dbReference type="RuleBase" id="RU003357"/>
    </source>
</evidence>
<evidence type="ECO:0000256" key="1">
    <source>
        <dbReference type="ARBA" id="ARBA00004571"/>
    </source>
</evidence>
<dbReference type="Gene3D" id="2.170.130.10">
    <property type="entry name" value="TonB-dependent receptor, plug domain"/>
    <property type="match status" value="1"/>
</dbReference>
<dbReference type="EMBL" id="JACZZA010000001">
    <property type="protein sequence ID" value="MBE1159465.1"/>
    <property type="molecule type" value="Genomic_DNA"/>
</dbReference>
<keyword evidence="10 12" id="KW-0472">Membrane</keyword>
<keyword evidence="19" id="KW-1185">Reference proteome</keyword>
<dbReference type="Pfam" id="PF00593">
    <property type="entry name" value="TonB_dep_Rec_b-barrel"/>
    <property type="match status" value="1"/>
</dbReference>
<dbReference type="Gene3D" id="2.40.170.20">
    <property type="entry name" value="TonB-dependent receptor, beta-barrel domain"/>
    <property type="match status" value="1"/>
</dbReference>
<evidence type="ECO:0000256" key="4">
    <source>
        <dbReference type="ARBA" id="ARBA00022496"/>
    </source>
</evidence>
<evidence type="ECO:0000256" key="7">
    <source>
        <dbReference type="ARBA" id="ARBA00023004"/>
    </source>
</evidence>
<keyword evidence="3 12" id="KW-1134">Transmembrane beta strand</keyword>
<feature type="domain" description="TonB-dependent receptor plug" evidence="17">
    <location>
        <begin position="52"/>
        <end position="162"/>
    </location>
</feature>
<evidence type="ECO:0000256" key="15">
    <source>
        <dbReference type="SAM" id="SignalP"/>
    </source>
</evidence>
<feature type="domain" description="TonB-dependent receptor-like beta-barrel" evidence="16">
    <location>
        <begin position="279"/>
        <end position="753"/>
    </location>
</feature>
<dbReference type="Pfam" id="PF07715">
    <property type="entry name" value="Plug"/>
    <property type="match status" value="1"/>
</dbReference>
<dbReference type="PROSITE" id="PS52016">
    <property type="entry name" value="TONB_DEPENDENT_REC_3"/>
    <property type="match status" value="1"/>
</dbReference>
<feature type="region of interest" description="Disordered" evidence="14">
    <location>
        <begin position="19"/>
        <end position="40"/>
    </location>
</feature>
<comment type="caution">
    <text evidence="18">The sequence shown here is derived from an EMBL/GenBank/DDBJ whole genome shotgun (WGS) entry which is preliminary data.</text>
</comment>
<name>A0ABR9G5Z1_9GAMM</name>
<comment type="subcellular location">
    <subcellularLocation>
        <location evidence="1 12">Cell outer membrane</location>
        <topology evidence="1 12">Multi-pass membrane protein</topology>
    </subcellularLocation>
</comment>
<dbReference type="InterPro" id="IPR039426">
    <property type="entry name" value="TonB-dep_rcpt-like"/>
</dbReference>
<feature type="signal peptide" evidence="15">
    <location>
        <begin position="1"/>
        <end position="16"/>
    </location>
</feature>
<gene>
    <name evidence="18" type="ORF">IGX34_03640</name>
</gene>
<accession>A0ABR9G5Z1</accession>
<dbReference type="InterPro" id="IPR037066">
    <property type="entry name" value="Plug_dom_sf"/>
</dbReference>
<evidence type="ECO:0000256" key="6">
    <source>
        <dbReference type="ARBA" id="ARBA00022729"/>
    </source>
</evidence>
<dbReference type="PANTHER" id="PTHR32552">
    <property type="entry name" value="FERRICHROME IRON RECEPTOR-RELATED"/>
    <property type="match status" value="1"/>
</dbReference>
<keyword evidence="5 12" id="KW-0812">Transmembrane</keyword>
<evidence type="ECO:0000256" key="12">
    <source>
        <dbReference type="PROSITE-ProRule" id="PRU01360"/>
    </source>
</evidence>
<dbReference type="InterPro" id="IPR036942">
    <property type="entry name" value="Beta-barrel_TonB_sf"/>
</dbReference>
<keyword evidence="18" id="KW-0675">Receptor</keyword>
<evidence type="ECO:0000256" key="5">
    <source>
        <dbReference type="ARBA" id="ARBA00022692"/>
    </source>
</evidence>
<keyword evidence="11 12" id="KW-0998">Cell outer membrane</keyword>
<evidence type="ECO:0000256" key="9">
    <source>
        <dbReference type="ARBA" id="ARBA00023077"/>
    </source>
</evidence>
<organism evidence="18 19">
    <name type="scientific">Dyella acidiphila</name>
    <dbReference type="NCBI Taxonomy" id="2775866"/>
    <lineage>
        <taxon>Bacteria</taxon>
        <taxon>Pseudomonadati</taxon>
        <taxon>Pseudomonadota</taxon>
        <taxon>Gammaproteobacteria</taxon>
        <taxon>Lysobacterales</taxon>
        <taxon>Rhodanobacteraceae</taxon>
        <taxon>Dyella</taxon>
    </lineage>
</organism>
<evidence type="ECO:0000256" key="11">
    <source>
        <dbReference type="ARBA" id="ARBA00023237"/>
    </source>
</evidence>
<evidence type="ECO:0000259" key="16">
    <source>
        <dbReference type="Pfam" id="PF00593"/>
    </source>
</evidence>
<evidence type="ECO:0000313" key="18">
    <source>
        <dbReference type="EMBL" id="MBE1159465.1"/>
    </source>
</evidence>
<evidence type="ECO:0000256" key="14">
    <source>
        <dbReference type="SAM" id="MobiDB-lite"/>
    </source>
</evidence>
<keyword evidence="2 12" id="KW-0813">Transport</keyword>
<proteinExistence type="inferred from homology"/>
<keyword evidence="7" id="KW-0408">Iron</keyword>
<keyword evidence="6 15" id="KW-0732">Signal</keyword>
<keyword evidence="9 13" id="KW-0798">TonB box</keyword>
<reference evidence="18 19" key="1">
    <citation type="submission" date="2020-09" db="EMBL/GenBank/DDBJ databases">
        <title>Dyella sp. 7MK23 isolated from forest soil.</title>
        <authorList>
            <person name="Fu J."/>
        </authorList>
    </citation>
    <scope>NUCLEOTIDE SEQUENCE [LARGE SCALE GENOMIC DNA]</scope>
    <source>
        <strain evidence="18 19">7MK23</strain>
    </source>
</reference>
<evidence type="ECO:0000256" key="3">
    <source>
        <dbReference type="ARBA" id="ARBA00022452"/>
    </source>
</evidence>
<evidence type="ECO:0000256" key="2">
    <source>
        <dbReference type="ARBA" id="ARBA00022448"/>
    </source>
</evidence>
<keyword evidence="4" id="KW-0410">Iron transport</keyword>
<protein>
    <submittedName>
        <fullName evidence="18">TonB-dependent receptor</fullName>
    </submittedName>
</protein>
<feature type="chain" id="PRO_5045169797" evidence="15">
    <location>
        <begin position="17"/>
        <end position="789"/>
    </location>
</feature>
<sequence length="789" mass="86094">MSLLAMSLLAASAAMADDTSPAQGGNAAAAPSPQDANSQNNSKLLEGITVSAKDSTRSAISLSGSEIQKILPGTSPLQAIKTLPGVLYLTADPWGNNEQNASLFVHGFNGQQLGYTMDGVPLGDQQYGNYNGLTPQRAIISEDVSSVTLFSGAGDLATASTSNLGGSIATFSSDPEKTIGGRFAQTIGSYGTTRTYARFDTGRFDGDNAAYVSVMHQDQRAWDFNGHQGGTQLDGKFMHHDEHGTFTFFADYSDKAEPNEDAIYHGTAAGQGQMPYTRAFMYPDFQQALKYLGANGAPPASDGNNYRNYYSDAQRTDYLTYAKYEWNINDQLTWSNQVYFHHDEGAGVVAGPIQVAGLPALFAVYFPNQNLKQVFGGSGYAIRTTEYDINRRGWLSALNWDTGTNELSVGVWWEHNRLSQDRRWYPLDVNDPGAATPYSRPSDPLITQYEDGARSDVIQPYVSDLWHVTSDITLQAGFKSSFQYADGWYPVQPLPKSTVGVTQYPNGSINSHKAFLPQLGATWDLTPNDELFFNAQQNMRQFATANNLSPWSMGSQQAFDIFKQTVQPETAWVYELGLRSQHDLDAGPFTAIDGQVSAYHVNFSNRLLQISPTPVISSIVGGATIIQNVGDVTTNGADFAATLHMGEHFSIYDALSYNNSKYDDNYLSGSTVVPTSGKKVPGSPEWMNTVILSANYGRYSGQLIGASVGKVYATYTDDLSMPGYFLMSAQLSYALPLDQVFHDAKLSLNVTNLANRKGDYEVVVGAASGTYNSYPIPPRQWFLTFSTKF</sequence>